<dbReference type="GO" id="GO:0001510">
    <property type="term" value="P:RNA methylation"/>
    <property type="evidence" value="ECO:0007669"/>
    <property type="project" value="InterPro"/>
</dbReference>
<evidence type="ECO:0000313" key="16">
    <source>
        <dbReference type="Proteomes" id="UP000479000"/>
    </source>
</evidence>
<dbReference type="GO" id="GO:0090486">
    <property type="term" value="F:small RNA 2'-O-methyltransferase activity"/>
    <property type="evidence" value="ECO:0007669"/>
    <property type="project" value="UniProtKB-EC"/>
</dbReference>
<name>A0A6H5HKP3_9HEMI</name>
<dbReference type="InterPro" id="IPR026610">
    <property type="entry name" value="Hen1"/>
</dbReference>
<dbReference type="AlphaFoldDB" id="A0A6H5HKP3"/>
<evidence type="ECO:0000256" key="5">
    <source>
        <dbReference type="ARBA" id="ARBA00022679"/>
    </source>
</evidence>
<gene>
    <name evidence="15" type="ORF">NTEN_LOCUS21235</name>
</gene>
<evidence type="ECO:0000256" key="10">
    <source>
        <dbReference type="ARBA" id="ARBA00023158"/>
    </source>
</evidence>
<keyword evidence="6" id="KW-0949">S-adenosyl-L-methionine</keyword>
<dbReference type="GO" id="GO:0003723">
    <property type="term" value="F:RNA binding"/>
    <property type="evidence" value="ECO:0007669"/>
    <property type="project" value="UniProtKB-KW"/>
</dbReference>
<dbReference type="EMBL" id="CADCXU010030959">
    <property type="protein sequence ID" value="CAB0017191.1"/>
    <property type="molecule type" value="Genomic_DNA"/>
</dbReference>
<evidence type="ECO:0000256" key="13">
    <source>
        <dbReference type="SAM" id="MobiDB-lite"/>
    </source>
</evidence>
<reference evidence="15 16" key="1">
    <citation type="submission" date="2020-02" db="EMBL/GenBank/DDBJ databases">
        <authorList>
            <person name="Ferguson B K."/>
        </authorList>
    </citation>
    <scope>NUCLEOTIDE SEQUENCE [LARGE SCALE GENOMIC DNA]</scope>
</reference>
<dbReference type="GO" id="GO:0046872">
    <property type="term" value="F:metal ion binding"/>
    <property type="evidence" value="ECO:0007669"/>
    <property type="project" value="UniProtKB-KW"/>
</dbReference>
<proteinExistence type="inferred from homology"/>
<evidence type="ECO:0000256" key="2">
    <source>
        <dbReference type="ARBA" id="ARBA00009026"/>
    </source>
</evidence>
<comment type="similarity">
    <text evidence="2">Belongs to the methyltransferase superfamily. HEN1 family.</text>
</comment>
<dbReference type="Proteomes" id="UP000479000">
    <property type="component" value="Unassembled WGS sequence"/>
</dbReference>
<accession>A0A6H5HKP3</accession>
<evidence type="ECO:0000256" key="6">
    <source>
        <dbReference type="ARBA" id="ARBA00022691"/>
    </source>
</evidence>
<comment type="catalytic activity">
    <reaction evidence="12">
        <text>small RNA 3'-end nucleotide + S-adenosyl-L-methionine = small RNA 3'-end 2'-O-methylnucleotide + S-adenosyl-L-homocysteine + H(+)</text>
        <dbReference type="Rhea" id="RHEA:37887"/>
        <dbReference type="Rhea" id="RHEA-COMP:10415"/>
        <dbReference type="Rhea" id="RHEA-COMP:10416"/>
        <dbReference type="ChEBI" id="CHEBI:15378"/>
        <dbReference type="ChEBI" id="CHEBI:57856"/>
        <dbReference type="ChEBI" id="CHEBI:59789"/>
        <dbReference type="ChEBI" id="CHEBI:74896"/>
        <dbReference type="ChEBI" id="CHEBI:74898"/>
        <dbReference type="EC" id="2.1.1.386"/>
    </reaction>
</comment>
<dbReference type="SMART" id="SM00262">
    <property type="entry name" value="GEL"/>
    <property type="match status" value="1"/>
</dbReference>
<dbReference type="OrthoDB" id="2154311at2759"/>
<keyword evidence="16" id="KW-1185">Reference proteome</keyword>
<dbReference type="GO" id="GO:0005737">
    <property type="term" value="C:cytoplasm"/>
    <property type="evidence" value="ECO:0007669"/>
    <property type="project" value="TreeGrafter"/>
</dbReference>
<keyword evidence="8" id="KW-0460">Magnesium</keyword>
<dbReference type="Gene3D" id="3.40.50.150">
    <property type="entry name" value="Vaccinia Virus protein VP39"/>
    <property type="match status" value="2"/>
</dbReference>
<evidence type="ECO:0000256" key="1">
    <source>
        <dbReference type="ARBA" id="ARBA00001946"/>
    </source>
</evidence>
<evidence type="ECO:0000256" key="8">
    <source>
        <dbReference type="ARBA" id="ARBA00022842"/>
    </source>
</evidence>
<dbReference type="InterPro" id="IPR007122">
    <property type="entry name" value="Villin/Gelsolin"/>
</dbReference>
<dbReference type="PANTHER" id="PTHR21404">
    <property type="entry name" value="HEN1"/>
    <property type="match status" value="1"/>
</dbReference>
<evidence type="ECO:0000259" key="14">
    <source>
        <dbReference type="Pfam" id="PF00626"/>
    </source>
</evidence>
<evidence type="ECO:0000256" key="7">
    <source>
        <dbReference type="ARBA" id="ARBA00022723"/>
    </source>
</evidence>
<dbReference type="GO" id="GO:0051015">
    <property type="term" value="F:actin filament binding"/>
    <property type="evidence" value="ECO:0007669"/>
    <property type="project" value="InterPro"/>
</dbReference>
<feature type="region of interest" description="Disordered" evidence="13">
    <location>
        <begin position="31"/>
        <end position="57"/>
    </location>
</feature>
<keyword evidence="9" id="KW-0694">RNA-binding</keyword>
<dbReference type="InterPro" id="IPR007123">
    <property type="entry name" value="Gelsolin-like_dom"/>
</dbReference>
<keyword evidence="10" id="KW-0943">RNA-mediated gene silencing</keyword>
<keyword evidence="7" id="KW-0479">Metal-binding</keyword>
<protein>
    <recommendedName>
        <fullName evidence="3">Small RNA 2'-O-methyltransferase</fullName>
        <ecNumber evidence="11">2.1.1.386</ecNumber>
    </recommendedName>
</protein>
<organism evidence="15 16">
    <name type="scientific">Nesidiocoris tenuis</name>
    <dbReference type="NCBI Taxonomy" id="355587"/>
    <lineage>
        <taxon>Eukaryota</taxon>
        <taxon>Metazoa</taxon>
        <taxon>Ecdysozoa</taxon>
        <taxon>Arthropoda</taxon>
        <taxon>Hexapoda</taxon>
        <taxon>Insecta</taxon>
        <taxon>Pterygota</taxon>
        <taxon>Neoptera</taxon>
        <taxon>Paraneoptera</taxon>
        <taxon>Hemiptera</taxon>
        <taxon>Heteroptera</taxon>
        <taxon>Panheteroptera</taxon>
        <taxon>Cimicomorpha</taxon>
        <taxon>Miridae</taxon>
        <taxon>Dicyphina</taxon>
        <taxon>Nesidiocoris</taxon>
    </lineage>
</organism>
<evidence type="ECO:0000256" key="4">
    <source>
        <dbReference type="ARBA" id="ARBA00022603"/>
    </source>
</evidence>
<evidence type="ECO:0000256" key="12">
    <source>
        <dbReference type="ARBA" id="ARBA00048418"/>
    </source>
</evidence>
<dbReference type="Pfam" id="PF00626">
    <property type="entry name" value="Gelsolin"/>
    <property type="match status" value="1"/>
</dbReference>
<feature type="compositionally biased region" description="Low complexity" evidence="13">
    <location>
        <begin position="44"/>
        <end position="53"/>
    </location>
</feature>
<dbReference type="SUPFAM" id="SSF55753">
    <property type="entry name" value="Actin depolymerizing proteins"/>
    <property type="match status" value="1"/>
</dbReference>
<evidence type="ECO:0000256" key="11">
    <source>
        <dbReference type="ARBA" id="ARBA00035025"/>
    </source>
</evidence>
<evidence type="ECO:0000256" key="3">
    <source>
        <dbReference type="ARBA" id="ARBA00021330"/>
    </source>
</evidence>
<keyword evidence="5" id="KW-0808">Transferase</keyword>
<evidence type="ECO:0000256" key="9">
    <source>
        <dbReference type="ARBA" id="ARBA00022884"/>
    </source>
</evidence>
<keyword evidence="4" id="KW-0489">Methyltransferase</keyword>
<feature type="domain" description="Gelsolin-like" evidence="14">
    <location>
        <begin position="143"/>
        <end position="190"/>
    </location>
</feature>
<dbReference type="GO" id="GO:0034587">
    <property type="term" value="P:piRNA processing"/>
    <property type="evidence" value="ECO:0007669"/>
    <property type="project" value="TreeGrafter"/>
</dbReference>
<dbReference type="PANTHER" id="PTHR21404:SF3">
    <property type="entry name" value="SMALL RNA 2'-O-METHYLTRANSFERASE"/>
    <property type="match status" value="1"/>
</dbReference>
<dbReference type="GO" id="GO:0005634">
    <property type="term" value="C:nucleus"/>
    <property type="evidence" value="ECO:0007669"/>
    <property type="project" value="TreeGrafter"/>
</dbReference>
<dbReference type="GO" id="GO:0030422">
    <property type="term" value="P:siRNA processing"/>
    <property type="evidence" value="ECO:0007669"/>
    <property type="project" value="TreeGrafter"/>
</dbReference>
<evidence type="ECO:0000313" key="15">
    <source>
        <dbReference type="EMBL" id="CAB0017191.1"/>
    </source>
</evidence>
<dbReference type="EC" id="2.1.1.386" evidence="11"/>
<comment type="cofactor">
    <cofactor evidence="1">
        <name>Mg(2+)</name>
        <dbReference type="ChEBI" id="CHEBI:18420"/>
    </cofactor>
</comment>
<sequence length="433" mass="47989">MKLKRSEGFPRTSLQLRRAWISDSSQRFVAGNTAEGRQEPAVRSESSSELDQEQSVRTKDSTMLEVFADAGRQAGLQIWRIEVRCDQYPTLDGSEIVRAWDENSVRYMPGGVASGFHHVNINGPGQKKLYHVKGKRNVRVQLDSFILDTGSAGIYVWVGRGSNAQEKVEALKKGQDFLNENNYPAWTNIIDFGCAEIALFNYVKNCVGVEEYLAVDIDEELLNRYACRVNPLPFDYIGTGNRCCPFNVQVLCGSVADPDVRLLGADVVVAIELADNLVTRYPNYEVEVGGVGPGPPGTEHLGCSTQIAIFFRKGGRAALDDIKCEVSATTNLWAHIHHLTLNFQYITYAFHLLTPLHKVACFLVCPITNSLLIHLGVSSSTAVYFNNQLPWAIFFQSHVNKCDNSLKFILTPAGNLQVDPENRVSVQGPNGAF</sequence>
<dbReference type="InterPro" id="IPR029063">
    <property type="entry name" value="SAM-dependent_MTases_sf"/>
</dbReference>